<evidence type="ECO:0000256" key="4">
    <source>
        <dbReference type="ARBA" id="ARBA00022989"/>
    </source>
</evidence>
<keyword evidence="2" id="KW-1003">Cell membrane</keyword>
<dbReference type="Proteomes" id="UP000886744">
    <property type="component" value="Unassembled WGS sequence"/>
</dbReference>
<dbReference type="Pfam" id="PF01810">
    <property type="entry name" value="LysE"/>
    <property type="match status" value="1"/>
</dbReference>
<organism evidence="7 8">
    <name type="scientific">Candidatus Coprenecus avistercoris</name>
    <dbReference type="NCBI Taxonomy" id="2840730"/>
    <lineage>
        <taxon>Bacteria</taxon>
        <taxon>Pseudomonadati</taxon>
        <taxon>Bacteroidota</taxon>
        <taxon>Bacteroidia</taxon>
        <taxon>Bacteroidales</taxon>
        <taxon>Rikenellaceae</taxon>
        <taxon>Rikenellaceae incertae sedis</taxon>
        <taxon>Candidatus Coprenecus</taxon>
    </lineage>
</organism>
<reference evidence="7" key="2">
    <citation type="journal article" date="2021" name="PeerJ">
        <title>Extensive microbial diversity within the chicken gut microbiome revealed by metagenomics and culture.</title>
        <authorList>
            <person name="Gilroy R."/>
            <person name="Ravi A."/>
            <person name="Getino M."/>
            <person name="Pursley I."/>
            <person name="Horton D.L."/>
            <person name="Alikhan N.F."/>
            <person name="Baker D."/>
            <person name="Gharbi K."/>
            <person name="Hall N."/>
            <person name="Watson M."/>
            <person name="Adriaenssens E.M."/>
            <person name="Foster-Nyarko E."/>
            <person name="Jarju S."/>
            <person name="Secka A."/>
            <person name="Antonio M."/>
            <person name="Oren A."/>
            <person name="Chaudhuri R.R."/>
            <person name="La Ragione R."/>
            <person name="Hildebrand F."/>
            <person name="Pallen M.J."/>
        </authorList>
    </citation>
    <scope>NUCLEOTIDE SEQUENCE</scope>
    <source>
        <strain evidence="7">ChiHjej13B12-12457</strain>
    </source>
</reference>
<name>A0A9D1E2Y4_9BACT</name>
<feature type="transmembrane region" description="Helical" evidence="6">
    <location>
        <begin position="6"/>
        <end position="27"/>
    </location>
</feature>
<keyword evidence="3 6" id="KW-0812">Transmembrane</keyword>
<evidence type="ECO:0000313" key="7">
    <source>
        <dbReference type="EMBL" id="HIR63454.1"/>
    </source>
</evidence>
<dbReference type="PANTHER" id="PTHR30086">
    <property type="entry name" value="ARGININE EXPORTER PROTEIN ARGO"/>
    <property type="match status" value="1"/>
</dbReference>
<evidence type="ECO:0000256" key="1">
    <source>
        <dbReference type="ARBA" id="ARBA00004651"/>
    </source>
</evidence>
<comment type="caution">
    <text evidence="7">The sequence shown here is derived from an EMBL/GenBank/DDBJ whole genome shotgun (WGS) entry which is preliminary data.</text>
</comment>
<dbReference type="EMBL" id="DVHI01000098">
    <property type="protein sequence ID" value="HIR63454.1"/>
    <property type="molecule type" value="Genomic_DNA"/>
</dbReference>
<dbReference type="InterPro" id="IPR001123">
    <property type="entry name" value="LeuE-type"/>
</dbReference>
<accession>A0A9D1E2Y4</accession>
<evidence type="ECO:0000313" key="8">
    <source>
        <dbReference type="Proteomes" id="UP000886744"/>
    </source>
</evidence>
<feature type="transmembrane region" description="Helical" evidence="6">
    <location>
        <begin position="112"/>
        <end position="137"/>
    </location>
</feature>
<evidence type="ECO:0000256" key="3">
    <source>
        <dbReference type="ARBA" id="ARBA00022692"/>
    </source>
</evidence>
<feature type="transmembrane region" description="Helical" evidence="6">
    <location>
        <begin position="39"/>
        <end position="60"/>
    </location>
</feature>
<dbReference type="PANTHER" id="PTHR30086:SF20">
    <property type="entry name" value="ARGININE EXPORTER PROTEIN ARGO-RELATED"/>
    <property type="match status" value="1"/>
</dbReference>
<evidence type="ECO:0000256" key="5">
    <source>
        <dbReference type="ARBA" id="ARBA00023136"/>
    </source>
</evidence>
<sequence>MLLELIKGLIVGLFASVPLGPIGVLCIQRTLSKGRNSGFITGLGAALSDTIFAAVALLSISYVQQLLSDYRYLVMIAGGIIVGIFGVKLFMTNPVKQIRRVKSGNRHYWQDFFSTVLMTITNPGAFFLMLGLFAFIGISRSEAEPLERIAVTLAGVFAGATLWWHVLSTSINLFRNKLRLRQLIMINRVAGVVIMVLGLISLFEGLYRLLILS</sequence>
<proteinExistence type="predicted"/>
<dbReference type="GO" id="GO:0005886">
    <property type="term" value="C:plasma membrane"/>
    <property type="evidence" value="ECO:0007669"/>
    <property type="project" value="UniProtKB-SubCell"/>
</dbReference>
<feature type="transmembrane region" description="Helical" evidence="6">
    <location>
        <begin position="72"/>
        <end position="91"/>
    </location>
</feature>
<protein>
    <submittedName>
        <fullName evidence="7">LysE family transporter</fullName>
    </submittedName>
</protein>
<comment type="subcellular location">
    <subcellularLocation>
        <location evidence="1">Cell membrane</location>
        <topology evidence="1">Multi-pass membrane protein</topology>
    </subcellularLocation>
</comment>
<keyword evidence="4 6" id="KW-1133">Transmembrane helix</keyword>
<dbReference type="AlphaFoldDB" id="A0A9D1E2Y4"/>
<keyword evidence="5 6" id="KW-0472">Membrane</keyword>
<feature type="transmembrane region" description="Helical" evidence="6">
    <location>
        <begin position="149"/>
        <end position="168"/>
    </location>
</feature>
<feature type="transmembrane region" description="Helical" evidence="6">
    <location>
        <begin position="189"/>
        <end position="210"/>
    </location>
</feature>
<dbReference type="GO" id="GO:0015171">
    <property type="term" value="F:amino acid transmembrane transporter activity"/>
    <property type="evidence" value="ECO:0007669"/>
    <property type="project" value="TreeGrafter"/>
</dbReference>
<evidence type="ECO:0000256" key="6">
    <source>
        <dbReference type="SAM" id="Phobius"/>
    </source>
</evidence>
<evidence type="ECO:0000256" key="2">
    <source>
        <dbReference type="ARBA" id="ARBA00022475"/>
    </source>
</evidence>
<gene>
    <name evidence="7" type="ORF">IAC94_08045</name>
</gene>
<reference evidence="7" key="1">
    <citation type="submission" date="2020-10" db="EMBL/GenBank/DDBJ databases">
        <authorList>
            <person name="Gilroy R."/>
        </authorList>
    </citation>
    <scope>NUCLEOTIDE SEQUENCE</scope>
    <source>
        <strain evidence="7">ChiHjej13B12-12457</strain>
    </source>
</reference>